<reference evidence="2 4" key="1">
    <citation type="submission" date="2016-01" db="EMBL/GenBank/DDBJ databases">
        <authorList>
            <person name="Mitreva M."/>
            <person name="Pepin K.H."/>
            <person name="Mihindukulasuriya K.A."/>
            <person name="Fulton R."/>
            <person name="Fronick C."/>
            <person name="O'Laughlin M."/>
            <person name="Miner T."/>
            <person name="Herter B."/>
            <person name="Rosa B.A."/>
            <person name="Cordes M."/>
            <person name="Tomlinson C."/>
            <person name="Wollam A."/>
            <person name="Palsikar V.B."/>
            <person name="Mardis E.R."/>
            <person name="Wilson R.K."/>
        </authorList>
    </citation>
    <scope>NUCLEOTIDE SEQUENCE [LARGE SCALE GENOMIC DNA]</scope>
    <source>
        <strain evidence="2 4">MJR7738</strain>
    </source>
</reference>
<reference evidence="3 5" key="2">
    <citation type="journal article" date="2019" name="Sci. Transl. Med.">
        <title>Quorum sensing between bacterial species on the skin protects against epidermal injury in atopic dermatitis.</title>
        <authorList>
            <person name="Williams M.R."/>
        </authorList>
    </citation>
    <scope>NUCLEOTIDE SEQUENCE [LARGE SCALE GENOMIC DNA]</scope>
    <source>
        <strain evidence="3 5">E7</strain>
    </source>
</reference>
<evidence type="ECO:0000313" key="4">
    <source>
        <dbReference type="Proteomes" id="UP000070063"/>
    </source>
</evidence>
<protein>
    <submittedName>
        <fullName evidence="3">Uncharacterized protein</fullName>
    </submittedName>
</protein>
<name>A0A133Q592_STALU</name>
<proteinExistence type="predicted"/>
<organism evidence="3 5">
    <name type="scientific">Staphylococcus lugdunensis</name>
    <dbReference type="NCBI Taxonomy" id="28035"/>
    <lineage>
        <taxon>Bacteria</taxon>
        <taxon>Bacillati</taxon>
        <taxon>Bacillota</taxon>
        <taxon>Bacilli</taxon>
        <taxon>Bacillales</taxon>
        <taxon>Staphylococcaceae</taxon>
        <taxon>Staphylococcus</taxon>
    </lineage>
</organism>
<evidence type="ECO:0000313" key="3">
    <source>
        <dbReference type="EMBL" id="TBW73464.1"/>
    </source>
</evidence>
<dbReference type="AlphaFoldDB" id="A0A133Q592"/>
<dbReference type="eggNOG" id="ENOG502ZRDK">
    <property type="taxonomic scope" value="Bacteria"/>
</dbReference>
<dbReference type="STRING" id="28035.B6N84_02715"/>
<dbReference type="EMBL" id="LRQI01000058">
    <property type="protein sequence ID" value="KXA38056.1"/>
    <property type="molecule type" value="Genomic_DNA"/>
</dbReference>
<evidence type="ECO:0000313" key="2">
    <source>
        <dbReference type="EMBL" id="KXA38056.1"/>
    </source>
</evidence>
<keyword evidence="1" id="KW-0472">Membrane</keyword>
<evidence type="ECO:0000256" key="1">
    <source>
        <dbReference type="SAM" id="Phobius"/>
    </source>
</evidence>
<accession>A0A133Q592</accession>
<feature type="transmembrane region" description="Helical" evidence="1">
    <location>
        <begin position="5"/>
        <end position="23"/>
    </location>
</feature>
<feature type="transmembrane region" description="Helical" evidence="1">
    <location>
        <begin position="35"/>
        <end position="53"/>
    </location>
</feature>
<sequence length="59" mass="6883">MKSRYLKVLVLYAYSTLVPTLIFNSKWIKSPTLKYLLRLALGYGYFALGLKILSQLKRQ</sequence>
<dbReference type="GeneID" id="58091293"/>
<gene>
    <name evidence="3" type="ORF">EQ812_01280</name>
    <name evidence="2" type="ORF">HMPREF3225_01359</name>
</gene>
<keyword evidence="1" id="KW-0812">Transmembrane</keyword>
<dbReference type="EMBL" id="SCHB01000001">
    <property type="protein sequence ID" value="TBW73464.1"/>
    <property type="molecule type" value="Genomic_DNA"/>
</dbReference>
<keyword evidence="1" id="KW-1133">Transmembrane helix</keyword>
<dbReference type="Proteomes" id="UP000070063">
    <property type="component" value="Unassembled WGS sequence"/>
</dbReference>
<dbReference type="Proteomes" id="UP000293637">
    <property type="component" value="Unassembled WGS sequence"/>
</dbReference>
<dbReference type="RefSeq" id="WP_002460294.1">
    <property type="nucleotide sequence ID" value="NZ_AP021848.1"/>
</dbReference>
<comment type="caution">
    <text evidence="3">The sequence shown here is derived from an EMBL/GenBank/DDBJ whole genome shotgun (WGS) entry which is preliminary data.</text>
</comment>
<evidence type="ECO:0000313" key="5">
    <source>
        <dbReference type="Proteomes" id="UP000293637"/>
    </source>
</evidence>